<reference evidence="1 2" key="1">
    <citation type="submission" date="2020-07" db="EMBL/GenBank/DDBJ databases">
        <title>Genomic Encyclopedia of Type Strains, Phase IV (KMG-V): Genome sequencing to study the core and pangenomes of soil and plant-associated prokaryotes.</title>
        <authorList>
            <person name="Whitman W."/>
        </authorList>
    </citation>
    <scope>NUCLEOTIDE SEQUENCE [LARGE SCALE GENOMIC DNA]</scope>
    <source>
        <strain evidence="1 2">X4EP2</strain>
    </source>
</reference>
<dbReference type="RefSeq" id="WP_179488066.1">
    <property type="nucleotide sequence ID" value="NZ_JACCCW010000001.1"/>
</dbReference>
<gene>
    <name evidence="1" type="ORF">HDF17_000846</name>
</gene>
<protein>
    <submittedName>
        <fullName evidence="1">Putative DNA-binding protein (UPF0251 family)</fullName>
    </submittedName>
</protein>
<comment type="caution">
    <text evidence="1">The sequence shown here is derived from an EMBL/GenBank/DDBJ whole genome shotgun (WGS) entry which is preliminary data.</text>
</comment>
<keyword evidence="2" id="KW-1185">Reference proteome</keyword>
<dbReference type="GO" id="GO:0003677">
    <property type="term" value="F:DNA binding"/>
    <property type="evidence" value="ECO:0007669"/>
    <property type="project" value="UniProtKB-KW"/>
</dbReference>
<dbReference type="AlphaFoldDB" id="A0A7Y9PET5"/>
<dbReference type="InterPro" id="IPR013324">
    <property type="entry name" value="RNA_pol_sigma_r3/r4-like"/>
</dbReference>
<dbReference type="SUPFAM" id="SSF88659">
    <property type="entry name" value="Sigma3 and sigma4 domains of RNA polymerase sigma factors"/>
    <property type="match status" value="1"/>
</dbReference>
<evidence type="ECO:0000313" key="1">
    <source>
        <dbReference type="EMBL" id="NYF78559.1"/>
    </source>
</evidence>
<proteinExistence type="predicted"/>
<evidence type="ECO:0000313" key="2">
    <source>
        <dbReference type="Proteomes" id="UP000589520"/>
    </source>
</evidence>
<accession>A0A7Y9PET5</accession>
<dbReference type="EMBL" id="JACCCW010000001">
    <property type="protein sequence ID" value="NYF78559.1"/>
    <property type="molecule type" value="Genomic_DNA"/>
</dbReference>
<keyword evidence="1" id="KW-0238">DNA-binding</keyword>
<dbReference type="Gene3D" id="1.10.10.10">
    <property type="entry name" value="Winged helix-like DNA-binding domain superfamily/Winged helix DNA-binding domain"/>
    <property type="match status" value="1"/>
</dbReference>
<dbReference type="InterPro" id="IPR036388">
    <property type="entry name" value="WH-like_DNA-bd_sf"/>
</dbReference>
<sequence>MSTALAILPRLWACESLPKPVAKPKKPAVQEPVAPRLAFYRKYTEAMLRRYMRFSMEAGRVPSMLGKEMFRGKVTSYRVHSFEDVVIFVHDVEKCMARLSWMQQLLITRIAVQEYTQQETAEILELSLRTVIRRYNKSIDRLTAILLEVKMLEPLTACQGVGSGR</sequence>
<name>A0A7Y9PET5_9BACT</name>
<dbReference type="Proteomes" id="UP000589520">
    <property type="component" value="Unassembled WGS sequence"/>
</dbReference>
<organism evidence="1 2">
    <name type="scientific">Granulicella arctica</name>
    <dbReference type="NCBI Taxonomy" id="940613"/>
    <lineage>
        <taxon>Bacteria</taxon>
        <taxon>Pseudomonadati</taxon>
        <taxon>Acidobacteriota</taxon>
        <taxon>Terriglobia</taxon>
        <taxon>Terriglobales</taxon>
        <taxon>Acidobacteriaceae</taxon>
        <taxon>Granulicella</taxon>
    </lineage>
</organism>